<sequence length="340" mass="37862">MEPRKGFPLLRWRLLDQDQAQQREGNGLSQPWFPFYVGDYVRDTGRLTTEGHGAYLLLMLDYWANGAPPDDDEILASIARLSLEAWLKLRSKLVPFFSITDGRWTHKRIEKERQIAAEKHEKRVTAGKAGGEAKAKNKQNSSIATSNADALLYQSQPQPQPLKKELSRSIEVDRPASAQIDLEEAIAAKVKPETSRFEEFWTAYPRREGPNPRKPAESKFNALVKTGLDPEMLINAAKKLAMDENGRGNIGTRFIPQAVTWLNQQRWSDHAAVAALADAAGTTVSELQLESAVKFYARTRVWSRHAGPEPGLTGCKVPAELLAKYGLAPDGRKATAFESA</sequence>
<dbReference type="EMBL" id="VKHP01000006">
    <property type="protein sequence ID" value="NEU94786.1"/>
    <property type="molecule type" value="Genomic_DNA"/>
</dbReference>
<dbReference type="Proteomes" id="UP000468531">
    <property type="component" value="Unassembled WGS sequence"/>
</dbReference>
<proteinExistence type="predicted"/>
<protein>
    <submittedName>
        <fullName evidence="2">DUF1376 domain-containing protein</fullName>
    </submittedName>
</protein>
<evidence type="ECO:0000256" key="1">
    <source>
        <dbReference type="SAM" id="MobiDB-lite"/>
    </source>
</evidence>
<reference evidence="2 3" key="1">
    <citation type="journal article" date="2020" name="Arch. Microbiol.">
        <title>Bradyrhizobium uaiense sp. nov., a new highly efficient cowpea symbiont.</title>
        <authorList>
            <person name="Cabral Michel D."/>
            <person name="Azarias Guimaraes A."/>
            <person name="Martins da Costa E."/>
            <person name="Soares de Carvalho T."/>
            <person name="Balsanelli E."/>
            <person name="Willems A."/>
            <person name="Maltempi de Souza E."/>
            <person name="de Souza Moreira F.M."/>
        </authorList>
    </citation>
    <scope>NUCLEOTIDE SEQUENCE [LARGE SCALE GENOMIC DNA]</scope>
    <source>
        <strain evidence="2 3">UFLA 03-164</strain>
    </source>
</reference>
<organism evidence="2 3">
    <name type="scientific">Bradyrhizobium uaiense</name>
    <dbReference type="NCBI Taxonomy" id="2594946"/>
    <lineage>
        <taxon>Bacteria</taxon>
        <taxon>Pseudomonadati</taxon>
        <taxon>Pseudomonadota</taxon>
        <taxon>Alphaproteobacteria</taxon>
        <taxon>Hyphomicrobiales</taxon>
        <taxon>Nitrobacteraceae</taxon>
        <taxon>Bradyrhizobium</taxon>
    </lineage>
</organism>
<evidence type="ECO:0000313" key="3">
    <source>
        <dbReference type="Proteomes" id="UP000468531"/>
    </source>
</evidence>
<dbReference type="InterPro" id="IPR010781">
    <property type="entry name" value="DUF1376"/>
</dbReference>
<dbReference type="AlphaFoldDB" id="A0A6P1B8E2"/>
<dbReference type="Pfam" id="PF07120">
    <property type="entry name" value="DUF1376"/>
    <property type="match status" value="1"/>
</dbReference>
<evidence type="ECO:0000313" key="2">
    <source>
        <dbReference type="EMBL" id="NEU94786.1"/>
    </source>
</evidence>
<gene>
    <name evidence="2" type="ORF">FNJ47_02825</name>
</gene>
<keyword evidence="3" id="KW-1185">Reference proteome</keyword>
<comment type="caution">
    <text evidence="2">The sequence shown here is derived from an EMBL/GenBank/DDBJ whole genome shotgun (WGS) entry which is preliminary data.</text>
</comment>
<accession>A0A6P1B8E2</accession>
<name>A0A6P1B8E2_9BRAD</name>
<feature type="region of interest" description="Disordered" evidence="1">
    <location>
        <begin position="122"/>
        <end position="141"/>
    </location>
</feature>